<evidence type="ECO:0000313" key="3">
    <source>
        <dbReference type="Proteomes" id="UP000826656"/>
    </source>
</evidence>
<keyword evidence="1" id="KW-0175">Coiled coil</keyword>
<proteinExistence type="predicted"/>
<keyword evidence="3" id="KW-1185">Reference proteome</keyword>
<organism evidence="2 3">
    <name type="scientific">Solanum tuberosum</name>
    <name type="common">Potato</name>
    <dbReference type="NCBI Taxonomy" id="4113"/>
    <lineage>
        <taxon>Eukaryota</taxon>
        <taxon>Viridiplantae</taxon>
        <taxon>Streptophyta</taxon>
        <taxon>Embryophyta</taxon>
        <taxon>Tracheophyta</taxon>
        <taxon>Spermatophyta</taxon>
        <taxon>Magnoliopsida</taxon>
        <taxon>eudicotyledons</taxon>
        <taxon>Gunneridae</taxon>
        <taxon>Pentapetalae</taxon>
        <taxon>asterids</taxon>
        <taxon>lamiids</taxon>
        <taxon>Solanales</taxon>
        <taxon>Solanaceae</taxon>
        <taxon>Solanoideae</taxon>
        <taxon>Solaneae</taxon>
        <taxon>Solanum</taxon>
    </lineage>
</organism>
<protein>
    <submittedName>
        <fullName evidence="2">Uncharacterized protein</fullName>
    </submittedName>
</protein>
<sequence>MLLYPSAMLDDQFNTLSESLKVLQESMKELQANNKRMLSSICYVRSLLQEEMRLDSTFTATPEFLDDKTITSVLESACDDNDTEIADTLEFSRLSFSVKELTFPVKGYGHKLDMEFDCKVFDIMRKRDIFAEFLGPHTAIGSLGLHICDWFDTGQAFGACFDKVKYPHLPLHTRCLLICWTESLVHMIKCLQLPFDPGVYVTHEVIFLCDMCNDIRSIRHIEYPCITANHAVGVVSSGALEKYIDAYDFIQYFYFCNFNLSWQPYTTGASSHGDNSFIVLGLLEQLNTIGEVPVNLWYRSDVAINRTIGVLRSGNWPGFILFSADQVLHIL</sequence>
<name>A0ABQ7UC62_SOLTU</name>
<feature type="coiled-coil region" evidence="1">
    <location>
        <begin position="13"/>
        <end position="40"/>
    </location>
</feature>
<comment type="caution">
    <text evidence="2">The sequence shown here is derived from an EMBL/GenBank/DDBJ whole genome shotgun (WGS) entry which is preliminary data.</text>
</comment>
<gene>
    <name evidence="2" type="ORF">KY290_032440</name>
</gene>
<accession>A0ABQ7UC62</accession>
<reference evidence="2 3" key="1">
    <citation type="journal article" date="2021" name="bioRxiv">
        <title>Chromosome-scale and haplotype-resolved genome assembly of a tetraploid potato cultivar.</title>
        <authorList>
            <person name="Sun H."/>
            <person name="Jiao W.-B."/>
            <person name="Krause K."/>
            <person name="Campoy J.A."/>
            <person name="Goel M."/>
            <person name="Folz-Donahue K."/>
            <person name="Kukat C."/>
            <person name="Huettel B."/>
            <person name="Schneeberger K."/>
        </authorList>
    </citation>
    <scope>NUCLEOTIDE SEQUENCE [LARGE SCALE GENOMIC DNA]</scope>
    <source>
        <strain evidence="2">SolTubOtavaFocal</strain>
        <tissue evidence="2">Leaves</tissue>
    </source>
</reference>
<evidence type="ECO:0000313" key="2">
    <source>
        <dbReference type="EMBL" id="KAH0744447.1"/>
    </source>
</evidence>
<evidence type="ECO:0000256" key="1">
    <source>
        <dbReference type="SAM" id="Coils"/>
    </source>
</evidence>
<dbReference type="Proteomes" id="UP000826656">
    <property type="component" value="Unassembled WGS sequence"/>
</dbReference>
<dbReference type="EMBL" id="JAIVGD010000023">
    <property type="protein sequence ID" value="KAH0744447.1"/>
    <property type="molecule type" value="Genomic_DNA"/>
</dbReference>